<protein>
    <recommendedName>
        <fullName evidence="7">Sugar phosphate transporter domain-containing protein</fullName>
    </recommendedName>
</protein>
<feature type="transmembrane region" description="Helical" evidence="6">
    <location>
        <begin position="37"/>
        <end position="59"/>
    </location>
</feature>
<dbReference type="OrthoDB" id="10261634at2759"/>
<evidence type="ECO:0000313" key="10">
    <source>
        <dbReference type="Proteomes" id="UP000722791"/>
    </source>
</evidence>
<dbReference type="InterPro" id="IPR004853">
    <property type="entry name" value="Sugar_P_trans_dom"/>
</dbReference>
<evidence type="ECO:0000256" key="6">
    <source>
        <dbReference type="SAM" id="Phobius"/>
    </source>
</evidence>
<keyword evidence="4 6" id="KW-0472">Membrane</keyword>
<dbReference type="InterPro" id="IPR037185">
    <property type="entry name" value="EmrE-like"/>
</dbReference>
<sequence>MLKPIYSAVDNDRNQDLAAEAGFVWCHGRRCREFMEVVFFVIFWYTISVGLIISNKWLISETGFRSTSMLTLLHMLSSCAASNMLLALGLVPRKQVGSQLLGRVAVLAVSFTLAVATCMASLAYLPASFVQAIGSITPGFTAVLAFLIQGRREAAVTYAALVPVAIGIVLASGGEPLFNLVGLLLQIVACLARSLKTVLQAVLLTDERDHFHPMTLLAYTTAISAALLTLLTLATEPNSLHQLAQLHAAHQSFTPLLALSCGLAFLANWTNFIISKRLGALTLQVLGNFKNVVAAVAAVAVFSNPVTRLGLLGYGMTTLGVFLYSNLVHKYPAAWVPAPVSAFLGTSFTYRPPTQGVQEGKGKEECSDDREPSGGSRTSSEGGLRPELANGHGRDVEYAGASRSKRAAVRVVEERAPLVT</sequence>
<dbReference type="Pfam" id="PF03151">
    <property type="entry name" value="TPT"/>
    <property type="match status" value="1"/>
</dbReference>
<feature type="transmembrane region" description="Helical" evidence="6">
    <location>
        <begin position="104"/>
        <end position="123"/>
    </location>
</feature>
<evidence type="ECO:0000256" key="2">
    <source>
        <dbReference type="ARBA" id="ARBA00022692"/>
    </source>
</evidence>
<feature type="transmembrane region" description="Helical" evidence="6">
    <location>
        <begin position="155"/>
        <end position="171"/>
    </location>
</feature>
<feature type="transmembrane region" description="Helical" evidence="6">
    <location>
        <begin position="216"/>
        <end position="235"/>
    </location>
</feature>
<accession>A0A8J4LXP2</accession>
<evidence type="ECO:0000313" key="9">
    <source>
        <dbReference type="EMBL" id="GIM13641.1"/>
    </source>
</evidence>
<dbReference type="GO" id="GO:0016020">
    <property type="term" value="C:membrane"/>
    <property type="evidence" value="ECO:0007669"/>
    <property type="project" value="UniProtKB-SubCell"/>
</dbReference>
<feature type="compositionally biased region" description="Basic and acidic residues" evidence="5">
    <location>
        <begin position="360"/>
        <end position="372"/>
    </location>
</feature>
<feature type="transmembrane region" description="Helical" evidence="6">
    <location>
        <begin position="71"/>
        <end position="92"/>
    </location>
</feature>
<comment type="subcellular location">
    <subcellularLocation>
        <location evidence="1">Membrane</location>
        <topology evidence="1">Multi-pass membrane protein</topology>
    </subcellularLocation>
</comment>
<evidence type="ECO:0000259" key="7">
    <source>
        <dbReference type="Pfam" id="PF03151"/>
    </source>
</evidence>
<organism evidence="9 10">
    <name type="scientific">Volvox reticuliferus</name>
    <dbReference type="NCBI Taxonomy" id="1737510"/>
    <lineage>
        <taxon>Eukaryota</taxon>
        <taxon>Viridiplantae</taxon>
        <taxon>Chlorophyta</taxon>
        <taxon>core chlorophytes</taxon>
        <taxon>Chlorophyceae</taxon>
        <taxon>CS clade</taxon>
        <taxon>Chlamydomonadales</taxon>
        <taxon>Volvocaceae</taxon>
        <taxon>Volvox</taxon>
    </lineage>
</organism>
<feature type="transmembrane region" description="Helical" evidence="6">
    <location>
        <begin position="129"/>
        <end position="148"/>
    </location>
</feature>
<evidence type="ECO:0000256" key="1">
    <source>
        <dbReference type="ARBA" id="ARBA00004141"/>
    </source>
</evidence>
<comment type="caution">
    <text evidence="9">The sequence shown here is derived from an EMBL/GenBank/DDBJ whole genome shotgun (WGS) entry which is preliminary data.</text>
</comment>
<feature type="transmembrane region" description="Helical" evidence="6">
    <location>
        <begin position="309"/>
        <end position="327"/>
    </location>
</feature>
<evidence type="ECO:0000256" key="4">
    <source>
        <dbReference type="ARBA" id="ARBA00023136"/>
    </source>
</evidence>
<name>A0A8J4LXP2_9CHLO</name>
<feature type="transmembrane region" description="Helical" evidence="6">
    <location>
        <begin position="177"/>
        <end position="195"/>
    </location>
</feature>
<proteinExistence type="predicted"/>
<dbReference type="Proteomes" id="UP000722791">
    <property type="component" value="Unassembled WGS sequence"/>
</dbReference>
<evidence type="ECO:0000313" key="8">
    <source>
        <dbReference type="EMBL" id="GIL79172.1"/>
    </source>
</evidence>
<feature type="domain" description="Sugar phosphate transporter" evidence="7">
    <location>
        <begin position="36"/>
        <end position="325"/>
    </location>
</feature>
<dbReference type="AlphaFoldDB" id="A0A8J4LXP2"/>
<dbReference type="EMBL" id="BNCP01000015">
    <property type="protein sequence ID" value="GIL79172.1"/>
    <property type="molecule type" value="Genomic_DNA"/>
</dbReference>
<dbReference type="Proteomes" id="UP000747110">
    <property type="component" value="Unassembled WGS sequence"/>
</dbReference>
<keyword evidence="11" id="KW-1185">Reference proteome</keyword>
<feature type="transmembrane region" description="Helical" evidence="6">
    <location>
        <begin position="255"/>
        <end position="274"/>
    </location>
</feature>
<feature type="region of interest" description="Disordered" evidence="5">
    <location>
        <begin position="354"/>
        <end position="406"/>
    </location>
</feature>
<dbReference type="SUPFAM" id="SSF103481">
    <property type="entry name" value="Multidrug resistance efflux transporter EmrE"/>
    <property type="match status" value="1"/>
</dbReference>
<dbReference type="EMBL" id="BNCQ01000050">
    <property type="protein sequence ID" value="GIM13641.1"/>
    <property type="molecule type" value="Genomic_DNA"/>
</dbReference>
<dbReference type="PANTHER" id="PTHR11132">
    <property type="entry name" value="SOLUTE CARRIER FAMILY 35"/>
    <property type="match status" value="1"/>
</dbReference>
<evidence type="ECO:0000256" key="5">
    <source>
        <dbReference type="SAM" id="MobiDB-lite"/>
    </source>
</evidence>
<dbReference type="InterPro" id="IPR050186">
    <property type="entry name" value="TPT_transporter"/>
</dbReference>
<reference evidence="9" key="1">
    <citation type="journal article" date="2021" name="Proc. Natl. Acad. Sci. U.S.A.">
        <title>Three genomes in the algal genus Volvox reveal the fate of a haploid sex-determining region after a transition to homothallism.</title>
        <authorList>
            <person name="Yamamoto K."/>
            <person name="Hamaji T."/>
            <person name="Kawai-Toyooka H."/>
            <person name="Matsuzaki R."/>
            <person name="Takahashi F."/>
            <person name="Nishimura Y."/>
            <person name="Kawachi M."/>
            <person name="Noguchi H."/>
            <person name="Minakuchi Y."/>
            <person name="Umen J.G."/>
            <person name="Toyoda A."/>
            <person name="Nozaki H."/>
        </authorList>
    </citation>
    <scope>NUCLEOTIDE SEQUENCE</scope>
    <source>
        <strain evidence="9">NIES-3785</strain>
        <strain evidence="8">NIES-3786</strain>
    </source>
</reference>
<gene>
    <name evidence="8" type="ORF">Vretifemale_8550</name>
    <name evidence="9" type="ORF">Vretimale_16711</name>
</gene>
<evidence type="ECO:0000256" key="3">
    <source>
        <dbReference type="ARBA" id="ARBA00022989"/>
    </source>
</evidence>
<feature type="transmembrane region" description="Helical" evidence="6">
    <location>
        <begin position="281"/>
        <end position="303"/>
    </location>
</feature>
<evidence type="ECO:0000313" key="11">
    <source>
        <dbReference type="Proteomes" id="UP000747110"/>
    </source>
</evidence>
<keyword evidence="2 6" id="KW-0812">Transmembrane</keyword>
<keyword evidence="3 6" id="KW-1133">Transmembrane helix</keyword>